<dbReference type="GO" id="GO:0003677">
    <property type="term" value="F:DNA binding"/>
    <property type="evidence" value="ECO:0007669"/>
    <property type="project" value="InterPro"/>
</dbReference>
<evidence type="ECO:0000259" key="1">
    <source>
        <dbReference type="Pfam" id="PF12728"/>
    </source>
</evidence>
<gene>
    <name evidence="2" type="ORF">SAMN04488074_116103</name>
</gene>
<feature type="domain" description="Helix-turn-helix" evidence="1">
    <location>
        <begin position="84"/>
        <end position="131"/>
    </location>
</feature>
<dbReference type="NCBIfam" id="TIGR01764">
    <property type="entry name" value="excise"/>
    <property type="match status" value="1"/>
</dbReference>
<reference evidence="3" key="1">
    <citation type="submission" date="2016-10" db="EMBL/GenBank/DDBJ databases">
        <authorList>
            <person name="Varghese N."/>
            <person name="Submissions S."/>
        </authorList>
    </citation>
    <scope>NUCLEOTIDE SEQUENCE [LARGE SCALE GENOMIC DNA]</scope>
    <source>
        <strain evidence="3">DSM 44796</strain>
    </source>
</reference>
<name>A0A1G9QD04_9PSEU</name>
<sequence>MSAALQPVQPDSGDVVTADAALPTVKAYLSLHREDDDADLVRVRTEDDDEVLTLPRAAVEVFTQVLAYMAAGHGVVVVPVDAELTTQQAADLLNVSRPYLIGLLDAGAIEYRKVGKHRRIKAASLTEYLRNDDQRRRQAADELSSLTQEMGMA</sequence>
<dbReference type="InterPro" id="IPR041657">
    <property type="entry name" value="HTH_17"/>
</dbReference>
<dbReference type="AlphaFoldDB" id="A0A1G9QD04"/>
<dbReference type="EMBL" id="FNET01000016">
    <property type="protein sequence ID" value="SDM08621.1"/>
    <property type="molecule type" value="Genomic_DNA"/>
</dbReference>
<protein>
    <submittedName>
        <fullName evidence="2">DNA binding domain-containing protein, excisionase family</fullName>
    </submittedName>
</protein>
<dbReference type="Proteomes" id="UP000199682">
    <property type="component" value="Unassembled WGS sequence"/>
</dbReference>
<dbReference type="Pfam" id="PF12728">
    <property type="entry name" value="HTH_17"/>
    <property type="match status" value="1"/>
</dbReference>
<organism evidence="2 3">
    <name type="scientific">Lentzea albidocapillata subsp. violacea</name>
    <dbReference type="NCBI Taxonomy" id="128104"/>
    <lineage>
        <taxon>Bacteria</taxon>
        <taxon>Bacillati</taxon>
        <taxon>Actinomycetota</taxon>
        <taxon>Actinomycetes</taxon>
        <taxon>Pseudonocardiales</taxon>
        <taxon>Pseudonocardiaceae</taxon>
        <taxon>Lentzea</taxon>
    </lineage>
</organism>
<evidence type="ECO:0000313" key="3">
    <source>
        <dbReference type="Proteomes" id="UP000199682"/>
    </source>
</evidence>
<dbReference type="InterPro" id="IPR010093">
    <property type="entry name" value="SinI_DNA-bd"/>
</dbReference>
<accession>A0A1G9QD04</accession>
<proteinExistence type="predicted"/>
<evidence type="ECO:0000313" key="2">
    <source>
        <dbReference type="EMBL" id="SDM08621.1"/>
    </source>
</evidence>
<dbReference type="RefSeq" id="WP_030480970.1">
    <property type="nucleotide sequence ID" value="NZ_FNET01000016.1"/>
</dbReference>